<evidence type="ECO:0000256" key="2">
    <source>
        <dbReference type="ARBA" id="ARBA00023015"/>
    </source>
</evidence>
<dbReference type="Pfam" id="PF00126">
    <property type="entry name" value="HTH_1"/>
    <property type="match status" value="1"/>
</dbReference>
<dbReference type="PROSITE" id="PS50931">
    <property type="entry name" value="HTH_LYSR"/>
    <property type="match status" value="1"/>
</dbReference>
<comment type="similarity">
    <text evidence="1">Belongs to the LysR transcriptional regulatory family.</text>
</comment>
<sequence length="301" mass="32001">MAIAEERNFTRAAERCFVVQSALSHQIKALEQELGTALFVRSSRRVELTPAGEAFLVEARASLAAAERAAVVAAEATGQVRGSLSLGVIPTVTAVDVPDVVASFHAKYPHVYLTLRAGGSDEFMQDISVGRLDVAFLGLDDTTAPSGVTSRELGRGRLVAVLPAGHRLANQRQLVLADVAGETFIDFPAGSPGRLQADRAFKRAGLSRRVAFEAASTEFMLAFVARGLGICLLPEGSVPPDVALQAVPCVDGPYRMEYIAWDRFNPTPGALAFIDQVSRSSNRGPTPGSWTRGVITQQVAA</sequence>
<keyword evidence="7" id="KW-1185">Reference proteome</keyword>
<reference evidence="6 7" key="1">
    <citation type="journal article" date="2019" name="Int. J. Syst. Evol. Microbiol.">
        <title>The Global Catalogue of Microorganisms (GCM) 10K type strain sequencing project: providing services to taxonomists for standard genome sequencing and annotation.</title>
        <authorList>
            <consortium name="The Broad Institute Genomics Platform"/>
            <consortium name="The Broad Institute Genome Sequencing Center for Infectious Disease"/>
            <person name="Wu L."/>
            <person name="Ma J."/>
        </authorList>
    </citation>
    <scope>NUCLEOTIDE SEQUENCE [LARGE SCALE GENOMIC DNA]</scope>
    <source>
        <strain evidence="6 7">JCM 14588</strain>
    </source>
</reference>
<keyword evidence="4" id="KW-0804">Transcription</keyword>
<protein>
    <submittedName>
        <fullName evidence="6">LysR family transcriptional regulator</fullName>
    </submittedName>
</protein>
<evidence type="ECO:0000256" key="3">
    <source>
        <dbReference type="ARBA" id="ARBA00023125"/>
    </source>
</evidence>
<comment type="caution">
    <text evidence="6">The sequence shown here is derived from an EMBL/GenBank/DDBJ whole genome shotgun (WGS) entry which is preliminary data.</text>
</comment>
<gene>
    <name evidence="6" type="ORF">GCM10009762_08320</name>
</gene>
<evidence type="ECO:0000256" key="4">
    <source>
        <dbReference type="ARBA" id="ARBA00023163"/>
    </source>
</evidence>
<dbReference type="Gene3D" id="3.40.190.290">
    <property type="match status" value="1"/>
</dbReference>
<dbReference type="CDD" id="cd08436">
    <property type="entry name" value="PBP2_LTTR_like_3"/>
    <property type="match status" value="1"/>
</dbReference>
<dbReference type="PANTHER" id="PTHR30346:SF30">
    <property type="entry name" value="SMALL NEUTRAL PROTEASE REGULATORY PROTEIN"/>
    <property type="match status" value="1"/>
</dbReference>
<keyword evidence="3" id="KW-0238">DNA-binding</keyword>
<dbReference type="SUPFAM" id="SSF46785">
    <property type="entry name" value="Winged helix' DNA-binding domain"/>
    <property type="match status" value="1"/>
</dbReference>
<dbReference type="InterPro" id="IPR036388">
    <property type="entry name" value="WH-like_DNA-bd_sf"/>
</dbReference>
<proteinExistence type="inferred from homology"/>
<dbReference type="InterPro" id="IPR005119">
    <property type="entry name" value="LysR_subst-bd"/>
</dbReference>
<dbReference type="InterPro" id="IPR036390">
    <property type="entry name" value="WH_DNA-bd_sf"/>
</dbReference>
<dbReference type="RefSeq" id="WP_346029780.1">
    <property type="nucleotide sequence ID" value="NZ_BAAANV010000024.1"/>
</dbReference>
<keyword evidence="2" id="KW-0805">Transcription regulation</keyword>
<dbReference type="Gene3D" id="1.10.10.10">
    <property type="entry name" value="Winged helix-like DNA-binding domain superfamily/Winged helix DNA-binding domain"/>
    <property type="match status" value="1"/>
</dbReference>
<dbReference type="PANTHER" id="PTHR30346">
    <property type="entry name" value="TRANSCRIPTIONAL DUAL REGULATOR HCAR-RELATED"/>
    <property type="match status" value="1"/>
</dbReference>
<evidence type="ECO:0000259" key="5">
    <source>
        <dbReference type="PROSITE" id="PS50931"/>
    </source>
</evidence>
<dbReference type="Pfam" id="PF03466">
    <property type="entry name" value="LysR_substrate"/>
    <property type="match status" value="1"/>
</dbReference>
<dbReference type="SUPFAM" id="SSF53850">
    <property type="entry name" value="Periplasmic binding protein-like II"/>
    <property type="match status" value="1"/>
</dbReference>
<evidence type="ECO:0000256" key="1">
    <source>
        <dbReference type="ARBA" id="ARBA00009437"/>
    </source>
</evidence>
<evidence type="ECO:0000313" key="7">
    <source>
        <dbReference type="Proteomes" id="UP001501288"/>
    </source>
</evidence>
<dbReference type="InterPro" id="IPR000847">
    <property type="entry name" value="LysR_HTH_N"/>
</dbReference>
<evidence type="ECO:0000313" key="6">
    <source>
        <dbReference type="EMBL" id="GAA1536921.1"/>
    </source>
</evidence>
<feature type="domain" description="HTH lysR-type" evidence="5">
    <location>
        <begin position="1"/>
        <end position="49"/>
    </location>
</feature>
<accession>A0ABN2BC05</accession>
<dbReference type="Proteomes" id="UP001501288">
    <property type="component" value="Unassembled WGS sequence"/>
</dbReference>
<dbReference type="EMBL" id="BAAANV010000024">
    <property type="protein sequence ID" value="GAA1536921.1"/>
    <property type="molecule type" value="Genomic_DNA"/>
</dbReference>
<organism evidence="6 7">
    <name type="scientific">Dermacoccus barathri</name>
    <dbReference type="NCBI Taxonomy" id="322601"/>
    <lineage>
        <taxon>Bacteria</taxon>
        <taxon>Bacillati</taxon>
        <taxon>Actinomycetota</taxon>
        <taxon>Actinomycetes</taxon>
        <taxon>Micrococcales</taxon>
        <taxon>Dermacoccaceae</taxon>
        <taxon>Dermacoccus</taxon>
    </lineage>
</organism>
<name>A0ABN2BC05_9MICO</name>
<dbReference type="PRINTS" id="PR00039">
    <property type="entry name" value="HTHLYSR"/>
</dbReference>